<evidence type="ECO:0000313" key="2">
    <source>
        <dbReference type="EMBL" id="ENI00779.1"/>
    </source>
</evidence>
<dbReference type="Proteomes" id="UP000012338">
    <property type="component" value="Unassembled WGS sequence"/>
</dbReference>
<reference evidence="2 3" key="1">
    <citation type="journal article" date="2012" name="PLoS Pathog.">
        <title>Diverse lifestyles and strategies of plant pathogenesis encoded in the genomes of eighteen Dothideomycetes fungi.</title>
        <authorList>
            <person name="Ohm R.A."/>
            <person name="Feau N."/>
            <person name="Henrissat B."/>
            <person name="Schoch C.L."/>
            <person name="Horwitz B.A."/>
            <person name="Barry K.W."/>
            <person name="Condon B.J."/>
            <person name="Copeland A.C."/>
            <person name="Dhillon B."/>
            <person name="Glaser F."/>
            <person name="Hesse C.N."/>
            <person name="Kosti I."/>
            <person name="LaButti K."/>
            <person name="Lindquist E.A."/>
            <person name="Lucas S."/>
            <person name="Salamov A.A."/>
            <person name="Bradshaw R.E."/>
            <person name="Ciuffetti L."/>
            <person name="Hamelin R.C."/>
            <person name="Kema G.H.J."/>
            <person name="Lawrence C."/>
            <person name="Scott J.A."/>
            <person name="Spatafora J.W."/>
            <person name="Turgeon B.G."/>
            <person name="de Wit P.J.G.M."/>
            <person name="Zhong S."/>
            <person name="Goodwin S.B."/>
            <person name="Grigoriev I.V."/>
        </authorList>
    </citation>
    <scope>NUCLEOTIDE SEQUENCE [LARGE SCALE GENOMIC DNA]</scope>
    <source>
        <strain evidence="3">C4 / ATCC 48331 / race T</strain>
    </source>
</reference>
<keyword evidence="1" id="KW-1133">Transmembrane helix</keyword>
<keyword evidence="1" id="KW-0472">Membrane</keyword>
<dbReference type="EMBL" id="KB733472">
    <property type="protein sequence ID" value="ENI00779.1"/>
    <property type="molecule type" value="Genomic_DNA"/>
</dbReference>
<accession>N4WK98</accession>
<keyword evidence="3" id="KW-1185">Reference proteome</keyword>
<dbReference type="AlphaFoldDB" id="N4WK98"/>
<keyword evidence="1" id="KW-0812">Transmembrane</keyword>
<protein>
    <submittedName>
        <fullName evidence="2">Uncharacterized protein</fullName>
    </submittedName>
</protein>
<sequence length="183" mass="20185">MGGSIRAYDSLHPINNYIYGNMSGSGYLGSYVSSQSIARNWSDIPDEHVSQRLTEVLNTYWESSRWMPTMTRADPFALSSMDLATREPFPELLLTQALASITRQAPIYKASLPWILTLILCSGTLFIVGLVNIAVALQTSVPGIFGFVSSLTRNNPYVHLPNGGSTLDGTERARRVKSMSEYS</sequence>
<dbReference type="OrthoDB" id="3692311at2759"/>
<gene>
    <name evidence="2" type="ORF">COCC4DRAFT_44167</name>
</gene>
<organism evidence="2 3">
    <name type="scientific">Cochliobolus heterostrophus (strain C4 / ATCC 48331 / race T)</name>
    <name type="common">Southern corn leaf blight fungus</name>
    <name type="synonym">Bipolaris maydis</name>
    <dbReference type="NCBI Taxonomy" id="665024"/>
    <lineage>
        <taxon>Eukaryota</taxon>
        <taxon>Fungi</taxon>
        <taxon>Dikarya</taxon>
        <taxon>Ascomycota</taxon>
        <taxon>Pezizomycotina</taxon>
        <taxon>Dothideomycetes</taxon>
        <taxon>Pleosporomycetidae</taxon>
        <taxon>Pleosporales</taxon>
        <taxon>Pleosporineae</taxon>
        <taxon>Pleosporaceae</taxon>
        <taxon>Bipolaris</taxon>
    </lineage>
</organism>
<name>N4WK98_COCH4</name>
<feature type="transmembrane region" description="Helical" evidence="1">
    <location>
        <begin position="112"/>
        <end position="137"/>
    </location>
</feature>
<reference evidence="3" key="2">
    <citation type="journal article" date="2013" name="PLoS Genet.">
        <title>Comparative genome structure, secondary metabolite, and effector coding capacity across Cochliobolus pathogens.</title>
        <authorList>
            <person name="Condon B.J."/>
            <person name="Leng Y."/>
            <person name="Wu D."/>
            <person name="Bushley K.E."/>
            <person name="Ohm R.A."/>
            <person name="Otillar R."/>
            <person name="Martin J."/>
            <person name="Schackwitz W."/>
            <person name="Grimwood J."/>
            <person name="MohdZainudin N."/>
            <person name="Xue C."/>
            <person name="Wang R."/>
            <person name="Manning V.A."/>
            <person name="Dhillon B."/>
            <person name="Tu Z.J."/>
            <person name="Steffenson B.J."/>
            <person name="Salamov A."/>
            <person name="Sun H."/>
            <person name="Lowry S."/>
            <person name="LaButti K."/>
            <person name="Han J."/>
            <person name="Copeland A."/>
            <person name="Lindquist E."/>
            <person name="Barry K."/>
            <person name="Schmutz J."/>
            <person name="Baker S.E."/>
            <person name="Ciuffetti L.M."/>
            <person name="Grigoriev I.V."/>
            <person name="Zhong S."/>
            <person name="Turgeon B.G."/>
        </authorList>
    </citation>
    <scope>NUCLEOTIDE SEQUENCE [LARGE SCALE GENOMIC DNA]</scope>
    <source>
        <strain evidence="3">C4 / ATCC 48331 / race T</strain>
    </source>
</reference>
<proteinExistence type="predicted"/>
<dbReference type="HOGENOM" id="CLU_1570474_0_0_1"/>
<evidence type="ECO:0000313" key="3">
    <source>
        <dbReference type="Proteomes" id="UP000012338"/>
    </source>
</evidence>
<evidence type="ECO:0000256" key="1">
    <source>
        <dbReference type="SAM" id="Phobius"/>
    </source>
</evidence>